<dbReference type="Proteomes" id="UP000663848">
    <property type="component" value="Unassembled WGS sequence"/>
</dbReference>
<name>A0A822AJX5_9BILA</name>
<feature type="non-terminal residue" evidence="2">
    <location>
        <position position="210"/>
    </location>
</feature>
<dbReference type="AlphaFoldDB" id="A0A822AJX5"/>
<dbReference type="EMBL" id="CAJOBR010035409">
    <property type="protein sequence ID" value="CAF5010429.1"/>
    <property type="molecule type" value="Genomic_DNA"/>
</dbReference>
<gene>
    <name evidence="2" type="ORF">QYT958_LOCUS39023</name>
</gene>
<feature type="region of interest" description="Disordered" evidence="1">
    <location>
        <begin position="123"/>
        <end position="155"/>
    </location>
</feature>
<accession>A0A822AJX5</accession>
<feature type="compositionally biased region" description="Polar residues" evidence="1">
    <location>
        <begin position="70"/>
        <end position="85"/>
    </location>
</feature>
<reference evidence="2" key="1">
    <citation type="submission" date="2021-02" db="EMBL/GenBank/DDBJ databases">
        <authorList>
            <person name="Nowell W R."/>
        </authorList>
    </citation>
    <scope>NUCLEOTIDE SEQUENCE</scope>
</reference>
<evidence type="ECO:0000256" key="1">
    <source>
        <dbReference type="SAM" id="MobiDB-lite"/>
    </source>
</evidence>
<feature type="non-terminal residue" evidence="2">
    <location>
        <position position="1"/>
    </location>
</feature>
<feature type="region of interest" description="Disordered" evidence="1">
    <location>
        <begin position="59"/>
        <end position="85"/>
    </location>
</feature>
<comment type="caution">
    <text evidence="2">The sequence shown here is derived from an EMBL/GenBank/DDBJ whole genome shotgun (WGS) entry which is preliminary data.</text>
</comment>
<evidence type="ECO:0000313" key="2">
    <source>
        <dbReference type="EMBL" id="CAF5010429.1"/>
    </source>
</evidence>
<organism evidence="2 3">
    <name type="scientific">Rotaria socialis</name>
    <dbReference type="NCBI Taxonomy" id="392032"/>
    <lineage>
        <taxon>Eukaryota</taxon>
        <taxon>Metazoa</taxon>
        <taxon>Spiralia</taxon>
        <taxon>Gnathifera</taxon>
        <taxon>Rotifera</taxon>
        <taxon>Eurotatoria</taxon>
        <taxon>Bdelloidea</taxon>
        <taxon>Philodinida</taxon>
        <taxon>Philodinidae</taxon>
        <taxon>Rotaria</taxon>
    </lineage>
</organism>
<protein>
    <submittedName>
        <fullName evidence="2">Uncharacterized protein</fullName>
    </submittedName>
</protein>
<evidence type="ECO:0000313" key="3">
    <source>
        <dbReference type="Proteomes" id="UP000663848"/>
    </source>
</evidence>
<proteinExistence type="predicted"/>
<sequence length="210" mass="23793">HDNITTRINSIPYGIRGLNNGVDSYSFTDIEAASSINDDENERRKRIKSIIKKHQSVSTDLVRQTDDDLQSGTPKSLPSRDLSSVATNLSSYSTQSLLRRLIDKAQVLNEYYNDVCTKTTVETPLSPTRKRSLSPSTNSLLGRNGVTPRSLLHRDQSCESIRKSRRKRRSLNDNMSADSSRFNLYADEDNVLRELISFNNDIDLILSRLE</sequence>